<dbReference type="InParanoid" id="A0A3N4KBU6"/>
<proteinExistence type="predicted"/>
<sequence>MVFPGPGIYRISLRDHPYLHVIREQKHLGLRYLALGEYIQQDWIFKKVGPAGEQRYLIKQKGEVMAAVSLSPPEETEDDEDDEDDEDAEAPPEGYANAFISSVYGNSSRWTVVPLENHFLLRNVEYDTFYMFAGENPIDVPPGIQNNIRGNPVGAGGVADLSAQFRWNISRWVPGPGLQRITLGINPDFDLVEAGADVFIRPAGPHQNWRIIPVEEGAQRYFIERKETATVISLDPDLDVAQGGWASVILQNRALNNTERQHWTIVILEDLFLLRNVAHPTLYMAAEQYPLDHPETLEFKVGVRTIPDNDHLRSPSECRWDISPWIPRYGSHRISFGNDPSFDWTHTNDNEVIKLGIGPLRRWTMKPASDNVQKTQKYRIQPTGS</sequence>
<feature type="compositionally biased region" description="Acidic residues" evidence="1">
    <location>
        <begin position="74"/>
        <end position="90"/>
    </location>
</feature>
<feature type="region of interest" description="Disordered" evidence="1">
    <location>
        <begin position="69"/>
        <end position="92"/>
    </location>
</feature>
<gene>
    <name evidence="2" type="ORF">P167DRAFT_540489</name>
</gene>
<reference evidence="2 3" key="1">
    <citation type="journal article" date="2018" name="Nat. Ecol. Evol.">
        <title>Pezizomycetes genomes reveal the molecular basis of ectomycorrhizal truffle lifestyle.</title>
        <authorList>
            <person name="Murat C."/>
            <person name="Payen T."/>
            <person name="Noel B."/>
            <person name="Kuo A."/>
            <person name="Morin E."/>
            <person name="Chen J."/>
            <person name="Kohler A."/>
            <person name="Krizsan K."/>
            <person name="Balestrini R."/>
            <person name="Da Silva C."/>
            <person name="Montanini B."/>
            <person name="Hainaut M."/>
            <person name="Levati E."/>
            <person name="Barry K.W."/>
            <person name="Belfiori B."/>
            <person name="Cichocki N."/>
            <person name="Clum A."/>
            <person name="Dockter R.B."/>
            <person name="Fauchery L."/>
            <person name="Guy J."/>
            <person name="Iotti M."/>
            <person name="Le Tacon F."/>
            <person name="Lindquist E.A."/>
            <person name="Lipzen A."/>
            <person name="Malagnac F."/>
            <person name="Mello A."/>
            <person name="Molinier V."/>
            <person name="Miyauchi S."/>
            <person name="Poulain J."/>
            <person name="Riccioni C."/>
            <person name="Rubini A."/>
            <person name="Sitrit Y."/>
            <person name="Splivallo R."/>
            <person name="Traeger S."/>
            <person name="Wang M."/>
            <person name="Zifcakova L."/>
            <person name="Wipf D."/>
            <person name="Zambonelli A."/>
            <person name="Paolocci F."/>
            <person name="Nowrousian M."/>
            <person name="Ottonello S."/>
            <person name="Baldrian P."/>
            <person name="Spatafora J.W."/>
            <person name="Henrissat B."/>
            <person name="Nagy L.G."/>
            <person name="Aury J.M."/>
            <person name="Wincker P."/>
            <person name="Grigoriev I.V."/>
            <person name="Bonfante P."/>
            <person name="Martin F.M."/>
        </authorList>
    </citation>
    <scope>NUCLEOTIDE SEQUENCE [LARGE SCALE GENOMIC DNA]</scope>
    <source>
        <strain evidence="2 3">CCBAS932</strain>
    </source>
</reference>
<feature type="non-terminal residue" evidence="2">
    <location>
        <position position="385"/>
    </location>
</feature>
<protein>
    <submittedName>
        <fullName evidence="2">Uncharacterized protein</fullName>
    </submittedName>
</protein>
<evidence type="ECO:0000256" key="1">
    <source>
        <dbReference type="SAM" id="MobiDB-lite"/>
    </source>
</evidence>
<name>A0A3N4KBU6_9PEZI</name>
<dbReference type="EMBL" id="ML119205">
    <property type="protein sequence ID" value="RPB06938.1"/>
    <property type="molecule type" value="Genomic_DNA"/>
</dbReference>
<accession>A0A3N4KBU6</accession>
<evidence type="ECO:0000313" key="3">
    <source>
        <dbReference type="Proteomes" id="UP000277580"/>
    </source>
</evidence>
<dbReference type="AlphaFoldDB" id="A0A3N4KBU6"/>
<evidence type="ECO:0000313" key="2">
    <source>
        <dbReference type="EMBL" id="RPB06938.1"/>
    </source>
</evidence>
<organism evidence="2 3">
    <name type="scientific">Morchella conica CCBAS932</name>
    <dbReference type="NCBI Taxonomy" id="1392247"/>
    <lineage>
        <taxon>Eukaryota</taxon>
        <taxon>Fungi</taxon>
        <taxon>Dikarya</taxon>
        <taxon>Ascomycota</taxon>
        <taxon>Pezizomycotina</taxon>
        <taxon>Pezizomycetes</taxon>
        <taxon>Pezizales</taxon>
        <taxon>Morchellaceae</taxon>
        <taxon>Morchella</taxon>
    </lineage>
</organism>
<dbReference type="Proteomes" id="UP000277580">
    <property type="component" value="Unassembled WGS sequence"/>
</dbReference>
<keyword evidence="3" id="KW-1185">Reference proteome</keyword>